<dbReference type="EnsemblPlants" id="QL10p036477:mrna">
    <property type="protein sequence ID" value="QL10p036477:mrna"/>
    <property type="gene ID" value="QL10p036477"/>
</dbReference>
<dbReference type="Gramene" id="QL10p036477:mrna">
    <property type="protein sequence ID" value="QL10p036477:mrna"/>
    <property type="gene ID" value="QL10p036477"/>
</dbReference>
<dbReference type="EMBL" id="LRBV02000010">
    <property type="status" value="NOT_ANNOTATED_CDS"/>
    <property type="molecule type" value="Genomic_DNA"/>
</dbReference>
<reference evidence="2 3" key="1">
    <citation type="journal article" date="2016" name="G3 (Bethesda)">
        <title>First Draft Assembly and Annotation of the Genome of a California Endemic Oak Quercus lobata Nee (Fagaceae).</title>
        <authorList>
            <person name="Sork V.L."/>
            <person name="Fitz-Gibbon S.T."/>
            <person name="Puiu D."/>
            <person name="Crepeau M."/>
            <person name="Gugger P.F."/>
            <person name="Sherman R."/>
            <person name="Stevens K."/>
            <person name="Langley C.H."/>
            <person name="Pellegrini M."/>
            <person name="Salzberg S.L."/>
        </authorList>
    </citation>
    <scope>NUCLEOTIDE SEQUENCE [LARGE SCALE GENOMIC DNA]</scope>
    <source>
        <strain evidence="2 3">cv. SW786</strain>
    </source>
</reference>
<reference evidence="2" key="2">
    <citation type="submission" date="2021-01" db="UniProtKB">
        <authorList>
            <consortium name="EnsemblPlants"/>
        </authorList>
    </citation>
    <scope>IDENTIFICATION</scope>
</reference>
<dbReference type="AlphaFoldDB" id="A0A7N2MR34"/>
<feature type="region of interest" description="Disordered" evidence="1">
    <location>
        <begin position="1"/>
        <end position="45"/>
    </location>
</feature>
<feature type="region of interest" description="Disordered" evidence="1">
    <location>
        <begin position="119"/>
        <end position="138"/>
    </location>
</feature>
<feature type="compositionally biased region" description="Basic and acidic residues" evidence="1">
    <location>
        <begin position="12"/>
        <end position="24"/>
    </location>
</feature>
<evidence type="ECO:0000256" key="1">
    <source>
        <dbReference type="SAM" id="MobiDB-lite"/>
    </source>
</evidence>
<keyword evidence="3" id="KW-1185">Reference proteome</keyword>
<dbReference type="InterPro" id="IPR040278">
    <property type="entry name" value="UPF0426"/>
</dbReference>
<dbReference type="Pfam" id="PF26369">
    <property type="entry name" value="UPF0426"/>
    <property type="match status" value="1"/>
</dbReference>
<dbReference type="Proteomes" id="UP000594261">
    <property type="component" value="Chromosome 10"/>
</dbReference>
<evidence type="ECO:0000313" key="2">
    <source>
        <dbReference type="EnsemblPlants" id="QL10p036477:mrna"/>
    </source>
</evidence>
<dbReference type="PANTHER" id="PTHR35996:SF1">
    <property type="entry name" value="OS04G0528100 PROTEIN"/>
    <property type="match status" value="1"/>
</dbReference>
<feature type="compositionally biased region" description="Basic residues" evidence="1">
    <location>
        <begin position="1"/>
        <end position="11"/>
    </location>
</feature>
<proteinExistence type="predicted"/>
<organism evidence="2 3">
    <name type="scientific">Quercus lobata</name>
    <name type="common">Valley oak</name>
    <dbReference type="NCBI Taxonomy" id="97700"/>
    <lineage>
        <taxon>Eukaryota</taxon>
        <taxon>Viridiplantae</taxon>
        <taxon>Streptophyta</taxon>
        <taxon>Embryophyta</taxon>
        <taxon>Tracheophyta</taxon>
        <taxon>Spermatophyta</taxon>
        <taxon>Magnoliopsida</taxon>
        <taxon>eudicotyledons</taxon>
        <taxon>Gunneridae</taxon>
        <taxon>Pentapetalae</taxon>
        <taxon>rosids</taxon>
        <taxon>fabids</taxon>
        <taxon>Fagales</taxon>
        <taxon>Fagaceae</taxon>
        <taxon>Quercus</taxon>
    </lineage>
</organism>
<feature type="compositionally biased region" description="Gly residues" evidence="1">
    <location>
        <begin position="25"/>
        <end position="34"/>
    </location>
</feature>
<dbReference type="InParanoid" id="A0A7N2MR34"/>
<accession>A0A7N2MR34</accession>
<evidence type="ECO:0000313" key="3">
    <source>
        <dbReference type="Proteomes" id="UP000594261"/>
    </source>
</evidence>
<name>A0A7N2MR34_QUELO</name>
<protein>
    <submittedName>
        <fullName evidence="2">Uncharacterized protein</fullName>
    </submittedName>
</protein>
<sequence length="138" mass="15151">MRWTKRMKRKKPKDEGNGNGDGKKPGNGGGGWLKGSGREWSRGGKGVGCVVGKAYSRATRETQFSPFVLTLRISVMCREPVSFMGGMFAGLLRLDMNEDPLKEWVTRTAEASGIVEEEIDADAEGSKTDEVPQQIEIE</sequence>
<dbReference type="PANTHER" id="PTHR35996">
    <property type="entry name" value="OSJNBA0038O10.25 PROTEIN"/>
    <property type="match status" value="1"/>
</dbReference>